<keyword evidence="2" id="KW-1185">Reference proteome</keyword>
<gene>
    <name evidence="1" type="ORF">C8P66_1343</name>
</gene>
<protein>
    <submittedName>
        <fullName evidence="1">Uncharacterized protein</fullName>
    </submittedName>
</protein>
<dbReference type="AlphaFoldDB" id="A0A2W7HXQ7"/>
<dbReference type="Proteomes" id="UP000249688">
    <property type="component" value="Unassembled WGS sequence"/>
</dbReference>
<name>A0A2W7HXQ7_9PROT</name>
<accession>A0A2W7HXQ7</accession>
<dbReference type="EMBL" id="QKYU01000034">
    <property type="protein sequence ID" value="PZW38709.1"/>
    <property type="molecule type" value="Genomic_DNA"/>
</dbReference>
<evidence type="ECO:0000313" key="2">
    <source>
        <dbReference type="Proteomes" id="UP000249688"/>
    </source>
</evidence>
<organism evidence="1 2">
    <name type="scientific">Humitalea rosea</name>
    <dbReference type="NCBI Taxonomy" id="990373"/>
    <lineage>
        <taxon>Bacteria</taxon>
        <taxon>Pseudomonadati</taxon>
        <taxon>Pseudomonadota</taxon>
        <taxon>Alphaproteobacteria</taxon>
        <taxon>Acetobacterales</taxon>
        <taxon>Roseomonadaceae</taxon>
        <taxon>Humitalea</taxon>
    </lineage>
</organism>
<sequence length="111" mass="12012">MAARRQARVRPVDAAIVRLMALAAKGVPPHRIAREVEMIVAEWLREPDADPSDAKTWLDELREQIVVGVADAEEQVSYVDPGEAAAVKQAGLTLAALQASRDAVERASESL</sequence>
<proteinExistence type="predicted"/>
<comment type="caution">
    <text evidence="1">The sequence shown here is derived from an EMBL/GenBank/DDBJ whole genome shotgun (WGS) entry which is preliminary data.</text>
</comment>
<evidence type="ECO:0000313" key="1">
    <source>
        <dbReference type="EMBL" id="PZW38709.1"/>
    </source>
</evidence>
<reference evidence="1 2" key="1">
    <citation type="submission" date="2018-06" db="EMBL/GenBank/DDBJ databases">
        <title>Genomic Encyclopedia of Archaeal and Bacterial Type Strains, Phase II (KMG-II): from individual species to whole genera.</title>
        <authorList>
            <person name="Goeker M."/>
        </authorList>
    </citation>
    <scope>NUCLEOTIDE SEQUENCE [LARGE SCALE GENOMIC DNA]</scope>
    <source>
        <strain evidence="1 2">DSM 24525</strain>
    </source>
</reference>